<name>A0A6V8KM10_9ACTN</name>
<feature type="domain" description="SsuA/THI5-like" evidence="3">
    <location>
        <begin position="59"/>
        <end position="264"/>
    </location>
</feature>
<dbReference type="GO" id="GO:0009228">
    <property type="term" value="P:thiamine biosynthetic process"/>
    <property type="evidence" value="ECO:0007669"/>
    <property type="project" value="InterPro"/>
</dbReference>
<feature type="chain" id="PRO_5028938592" description="SsuA/THI5-like domain-containing protein" evidence="2">
    <location>
        <begin position="25"/>
        <end position="373"/>
    </location>
</feature>
<accession>A0A6V8KM10</accession>
<evidence type="ECO:0000313" key="5">
    <source>
        <dbReference type="Proteomes" id="UP000482800"/>
    </source>
</evidence>
<feature type="region of interest" description="Disordered" evidence="1">
    <location>
        <begin position="345"/>
        <end position="373"/>
    </location>
</feature>
<feature type="signal peptide" evidence="2">
    <location>
        <begin position="1"/>
        <end position="24"/>
    </location>
</feature>
<keyword evidence="5" id="KW-1185">Reference proteome</keyword>
<dbReference type="SUPFAM" id="SSF53850">
    <property type="entry name" value="Periplasmic binding protein-like II"/>
    <property type="match status" value="1"/>
</dbReference>
<dbReference type="Proteomes" id="UP000482800">
    <property type="component" value="Unassembled WGS sequence"/>
</dbReference>
<evidence type="ECO:0000259" key="3">
    <source>
        <dbReference type="Pfam" id="PF09084"/>
    </source>
</evidence>
<organism evidence="4 5">
    <name type="scientific">Phytohabitans houttuyneae</name>
    <dbReference type="NCBI Taxonomy" id="1076126"/>
    <lineage>
        <taxon>Bacteria</taxon>
        <taxon>Bacillati</taxon>
        <taxon>Actinomycetota</taxon>
        <taxon>Actinomycetes</taxon>
        <taxon>Micromonosporales</taxon>
        <taxon>Micromonosporaceae</taxon>
    </lineage>
</organism>
<dbReference type="PANTHER" id="PTHR31528">
    <property type="entry name" value="4-AMINO-5-HYDROXYMETHYL-2-METHYLPYRIMIDINE PHOSPHATE SYNTHASE THI11-RELATED"/>
    <property type="match status" value="1"/>
</dbReference>
<proteinExistence type="predicted"/>
<keyword evidence="2" id="KW-0732">Signal</keyword>
<dbReference type="PROSITE" id="PS51257">
    <property type="entry name" value="PROKAR_LIPOPROTEIN"/>
    <property type="match status" value="1"/>
</dbReference>
<dbReference type="RefSeq" id="WP_173069683.1">
    <property type="nucleotide sequence ID" value="NZ_BAABGO010000035.1"/>
</dbReference>
<evidence type="ECO:0000256" key="2">
    <source>
        <dbReference type="SAM" id="SignalP"/>
    </source>
</evidence>
<dbReference type="EMBL" id="BLPF01000004">
    <property type="protein sequence ID" value="GFJ84894.1"/>
    <property type="molecule type" value="Genomic_DNA"/>
</dbReference>
<dbReference type="Pfam" id="PF09084">
    <property type="entry name" value="NMT1"/>
    <property type="match status" value="1"/>
</dbReference>
<sequence length="373" mass="39353">MKPRFTRRLLALALAVVVAVSAGACGKDEPATGTVVGQLVKVTYLTSFGNLGRDSFARVAERKGFFREAGLAVTIQNGTGTDGVIKVGTGKADFAAVDFAGGTLQVAKGDLDVRAVALIHTKTLAAIMAKKSKNITTPKALEGQMIADFPASVVKLLFPAYAQLAKVEARKVRFQDTDPKTLISAINAPDIDAISQFVVGKPTVEAVAGSDVTMIPYSDYLTDLPGNALWSSGRLLRENPDRVARFRAALMKGLAYTIEHPDEAGTILHEADQTVSAKLAAGEVRLMASYVGWQQHNDPGQRETALAKLGYIDQDRIARTIAILQGAGAIDAGLVPDRLTMWGLPPSPPPQFVTPPPTTASTGPTPGTKGPTP</sequence>
<reference evidence="4 5" key="2">
    <citation type="submission" date="2020-03" db="EMBL/GenBank/DDBJ databases">
        <authorList>
            <person name="Ichikawa N."/>
            <person name="Kimura A."/>
            <person name="Kitahashi Y."/>
            <person name="Uohara A."/>
        </authorList>
    </citation>
    <scope>NUCLEOTIDE SEQUENCE [LARGE SCALE GENOMIC DNA]</scope>
    <source>
        <strain evidence="4 5">NBRC 108639</strain>
    </source>
</reference>
<dbReference type="AlphaFoldDB" id="A0A6V8KM10"/>
<dbReference type="Gene3D" id="3.40.190.10">
    <property type="entry name" value="Periplasmic binding protein-like II"/>
    <property type="match status" value="2"/>
</dbReference>
<comment type="caution">
    <text evidence="4">The sequence shown here is derived from an EMBL/GenBank/DDBJ whole genome shotgun (WGS) entry which is preliminary data.</text>
</comment>
<gene>
    <name evidence="4" type="ORF">Phou_090740</name>
</gene>
<evidence type="ECO:0000256" key="1">
    <source>
        <dbReference type="SAM" id="MobiDB-lite"/>
    </source>
</evidence>
<reference evidence="4 5" key="1">
    <citation type="submission" date="2020-03" db="EMBL/GenBank/DDBJ databases">
        <title>Whole genome shotgun sequence of Phytohabitans houttuyneae NBRC 108639.</title>
        <authorList>
            <person name="Komaki H."/>
            <person name="Tamura T."/>
        </authorList>
    </citation>
    <scope>NUCLEOTIDE SEQUENCE [LARGE SCALE GENOMIC DNA]</scope>
    <source>
        <strain evidence="4 5">NBRC 108639</strain>
    </source>
</reference>
<dbReference type="InterPro" id="IPR015168">
    <property type="entry name" value="SsuA/THI5"/>
</dbReference>
<evidence type="ECO:0000313" key="4">
    <source>
        <dbReference type="EMBL" id="GFJ84894.1"/>
    </source>
</evidence>
<feature type="compositionally biased region" description="Low complexity" evidence="1">
    <location>
        <begin position="359"/>
        <end position="373"/>
    </location>
</feature>
<protein>
    <recommendedName>
        <fullName evidence="3">SsuA/THI5-like domain-containing protein</fullName>
    </recommendedName>
</protein>
<feature type="compositionally biased region" description="Pro residues" evidence="1">
    <location>
        <begin position="345"/>
        <end position="358"/>
    </location>
</feature>
<dbReference type="InterPro" id="IPR027939">
    <property type="entry name" value="NMT1/THI5"/>
</dbReference>
<dbReference type="PANTHER" id="PTHR31528:SF15">
    <property type="entry name" value="RIBOFLAVIN-BINDING PROTEIN RIBY"/>
    <property type="match status" value="1"/>
</dbReference>